<reference evidence="1" key="1">
    <citation type="submission" date="2021-06" db="EMBL/GenBank/DDBJ databases">
        <authorList>
            <person name="Kallberg Y."/>
            <person name="Tangrot J."/>
            <person name="Rosling A."/>
        </authorList>
    </citation>
    <scope>NUCLEOTIDE SEQUENCE</scope>
    <source>
        <strain evidence="1">87-6 pot B 2015</strain>
    </source>
</reference>
<gene>
    <name evidence="1" type="ORF">FMOSSE_LOCUS12508</name>
</gene>
<feature type="non-terminal residue" evidence="1">
    <location>
        <position position="1"/>
    </location>
</feature>
<comment type="caution">
    <text evidence="1">The sequence shown here is derived from an EMBL/GenBank/DDBJ whole genome shotgun (WGS) entry which is preliminary data.</text>
</comment>
<protein>
    <submittedName>
        <fullName evidence="1">8206_t:CDS:1</fullName>
    </submittedName>
</protein>
<proteinExistence type="predicted"/>
<accession>A0A9N9HDZ0</accession>
<evidence type="ECO:0000313" key="1">
    <source>
        <dbReference type="EMBL" id="CAG8673009.1"/>
    </source>
</evidence>
<evidence type="ECO:0000313" key="2">
    <source>
        <dbReference type="Proteomes" id="UP000789375"/>
    </source>
</evidence>
<name>A0A9N9HDZ0_FUNMO</name>
<dbReference type="Proteomes" id="UP000789375">
    <property type="component" value="Unassembled WGS sequence"/>
</dbReference>
<keyword evidence="2" id="KW-1185">Reference proteome</keyword>
<dbReference type="AlphaFoldDB" id="A0A9N9HDZ0"/>
<dbReference type="EMBL" id="CAJVPP010006030">
    <property type="protein sequence ID" value="CAG8673009.1"/>
    <property type="molecule type" value="Genomic_DNA"/>
</dbReference>
<organism evidence="1 2">
    <name type="scientific">Funneliformis mosseae</name>
    <name type="common">Endomycorrhizal fungus</name>
    <name type="synonym">Glomus mosseae</name>
    <dbReference type="NCBI Taxonomy" id="27381"/>
    <lineage>
        <taxon>Eukaryota</taxon>
        <taxon>Fungi</taxon>
        <taxon>Fungi incertae sedis</taxon>
        <taxon>Mucoromycota</taxon>
        <taxon>Glomeromycotina</taxon>
        <taxon>Glomeromycetes</taxon>
        <taxon>Glomerales</taxon>
        <taxon>Glomeraceae</taxon>
        <taxon>Funneliformis</taxon>
    </lineage>
</organism>
<sequence>AFGSHERSSRMRHQLSKLMKACKGHAIQKEASAKGRFDIVVRL</sequence>